<organism evidence="2 3">
    <name type="scientific">Forsythia ovata</name>
    <dbReference type="NCBI Taxonomy" id="205694"/>
    <lineage>
        <taxon>Eukaryota</taxon>
        <taxon>Viridiplantae</taxon>
        <taxon>Streptophyta</taxon>
        <taxon>Embryophyta</taxon>
        <taxon>Tracheophyta</taxon>
        <taxon>Spermatophyta</taxon>
        <taxon>Magnoliopsida</taxon>
        <taxon>eudicotyledons</taxon>
        <taxon>Gunneridae</taxon>
        <taxon>Pentapetalae</taxon>
        <taxon>asterids</taxon>
        <taxon>lamiids</taxon>
        <taxon>Lamiales</taxon>
        <taxon>Oleaceae</taxon>
        <taxon>Forsythieae</taxon>
        <taxon>Forsythia</taxon>
    </lineage>
</organism>
<name>A0ABD1WFE7_9LAMI</name>
<reference evidence="3" key="1">
    <citation type="submission" date="2024-07" db="EMBL/GenBank/DDBJ databases">
        <title>Two chromosome-level genome assemblies of Korean endemic species Abeliophyllum distichum and Forsythia ovata (Oleaceae).</title>
        <authorList>
            <person name="Jang H."/>
        </authorList>
    </citation>
    <scope>NUCLEOTIDE SEQUENCE [LARGE SCALE GENOMIC DNA]</scope>
</reference>
<dbReference type="AlphaFoldDB" id="A0ABD1WFE7"/>
<accession>A0ABD1WFE7</accession>
<evidence type="ECO:0000313" key="2">
    <source>
        <dbReference type="EMBL" id="KAL2548409.1"/>
    </source>
</evidence>
<feature type="region of interest" description="Disordered" evidence="1">
    <location>
        <begin position="1"/>
        <end position="29"/>
    </location>
</feature>
<dbReference type="EMBL" id="JBFOLJ010000003">
    <property type="protein sequence ID" value="KAL2548409.1"/>
    <property type="molecule type" value="Genomic_DNA"/>
</dbReference>
<protein>
    <submittedName>
        <fullName evidence="2">Uncharacterized protein</fullName>
    </submittedName>
</protein>
<feature type="compositionally biased region" description="Basic residues" evidence="1">
    <location>
        <begin position="8"/>
        <end position="27"/>
    </location>
</feature>
<comment type="caution">
    <text evidence="2">The sequence shown here is derived from an EMBL/GenBank/DDBJ whole genome shotgun (WGS) entry which is preliminary data.</text>
</comment>
<feature type="region of interest" description="Disordered" evidence="1">
    <location>
        <begin position="111"/>
        <end position="131"/>
    </location>
</feature>
<evidence type="ECO:0000313" key="3">
    <source>
        <dbReference type="Proteomes" id="UP001604277"/>
    </source>
</evidence>
<keyword evidence="3" id="KW-1185">Reference proteome</keyword>
<evidence type="ECO:0000256" key="1">
    <source>
        <dbReference type="SAM" id="MobiDB-lite"/>
    </source>
</evidence>
<dbReference type="Proteomes" id="UP001604277">
    <property type="component" value="Unassembled WGS sequence"/>
</dbReference>
<gene>
    <name evidence="2" type="ORF">Fot_09939</name>
</gene>
<sequence length="151" mass="16998">MRYLRSGSKSKRNTKKRRNLSGSKRNRGLLSGTAKLVKKKVNIPVPEGQTDCCFSKESIMISINDLQSKHKKLISDQLKMKMEIHNLFTDFANSIVDGIETRTTIEHIQDSSDCSLQGMSKKRRTTSEDIQSNDKVGNEINASVPISLLED</sequence>
<proteinExistence type="predicted"/>